<evidence type="ECO:0000313" key="2">
    <source>
        <dbReference type="EMBL" id="CAB4985611.1"/>
    </source>
</evidence>
<feature type="region of interest" description="Disordered" evidence="1">
    <location>
        <begin position="77"/>
        <end position="138"/>
    </location>
</feature>
<protein>
    <submittedName>
        <fullName evidence="2">Unannotated protein</fullName>
    </submittedName>
</protein>
<evidence type="ECO:0000256" key="1">
    <source>
        <dbReference type="SAM" id="MobiDB-lite"/>
    </source>
</evidence>
<name>A0A6J7MX95_9ZZZZ</name>
<sequence length="190" mass="19317">MRPASSVAATQSGCVSDIPPGAEVKIPMRRLPGSVVTALAYEPCRLGAAYGSPATAPAITSRSAPESRTLRVRTPRITKPFQGSPSSGPSEMRPRLALSPTKPLALAGMRIDPPPSPAWPTATIPAATAAPDPPDDPPGPCARLHGLCVGPYASGSVVGCRPNSGVLVLPIAIIPAARIFAMSVLSVGAM</sequence>
<accession>A0A6J7MX95</accession>
<reference evidence="2" key="1">
    <citation type="submission" date="2020-05" db="EMBL/GenBank/DDBJ databases">
        <authorList>
            <person name="Chiriac C."/>
            <person name="Salcher M."/>
            <person name="Ghai R."/>
            <person name="Kavagutti S V."/>
        </authorList>
    </citation>
    <scope>NUCLEOTIDE SEQUENCE</scope>
</reference>
<proteinExistence type="predicted"/>
<feature type="compositionally biased region" description="Low complexity" evidence="1">
    <location>
        <begin position="119"/>
        <end position="130"/>
    </location>
</feature>
<organism evidence="2">
    <name type="scientific">freshwater metagenome</name>
    <dbReference type="NCBI Taxonomy" id="449393"/>
    <lineage>
        <taxon>unclassified sequences</taxon>
        <taxon>metagenomes</taxon>
        <taxon>ecological metagenomes</taxon>
    </lineage>
</organism>
<dbReference type="AlphaFoldDB" id="A0A6J7MX95"/>
<gene>
    <name evidence="2" type="ORF">UFOPK3974_00632</name>
</gene>
<feature type="region of interest" description="Disordered" evidence="1">
    <location>
        <begin position="1"/>
        <end position="21"/>
    </location>
</feature>
<dbReference type="EMBL" id="CAFBOR010000069">
    <property type="protein sequence ID" value="CAB4985611.1"/>
    <property type="molecule type" value="Genomic_DNA"/>
</dbReference>